<dbReference type="GO" id="GO:0006260">
    <property type="term" value="P:DNA replication"/>
    <property type="evidence" value="ECO:0007669"/>
    <property type="project" value="UniProtKB-KW"/>
</dbReference>
<evidence type="ECO:0000256" key="2">
    <source>
        <dbReference type="ARBA" id="ARBA00005654"/>
    </source>
</evidence>
<dbReference type="SUPFAM" id="SSF51998">
    <property type="entry name" value="PFL-like glycyl radical enzymes"/>
    <property type="match status" value="1"/>
</dbReference>
<dbReference type="RefSeq" id="WP_004938039.1">
    <property type="nucleotide sequence ID" value="NZ_AORZ01000002.1"/>
</dbReference>
<dbReference type="InterPro" id="IPR013345">
    <property type="entry name" value="RTP_Rdtase_AdoCbl-dep"/>
</dbReference>
<dbReference type="Pfam" id="PF17975">
    <property type="entry name" value="RNR_Alpha"/>
    <property type="match status" value="1"/>
</dbReference>
<evidence type="ECO:0000256" key="9">
    <source>
        <dbReference type="ARBA" id="ARBA00023284"/>
    </source>
</evidence>
<sequence>MKFTQTGRDVFKRTYARPLPDGSLEDWSQTVERVVRGNTELVAAKHIEPGEVEALTEMLTNLEIVPAGRHLWASGVAGRQFLYNCHVAPWSGGLADHVEFTFMRLMEGGGVGARYGRDAQPEEPVMNELDVHIVCDEQHQDHAAMKEAGYLSAEYGHEWPGAYTVEDSREGWARALVDLIETYLRTDVKNRRRVYNVSRVRHAGAPLRTFGGTASGPLPLAKLLIEVARVMNQAGAFKRPVSGLEAMEIDHLVAECVVSGGNRRSARMSMMHWTDPEIMQFINAKKDGGMWTTNLSVITDSDFIKDIDGSTGIEHATQVFDAVVDAMYVNGEPGFWNEELSNRDEPNLTVATNPCGEQPLPEMGSCTLGHVNLGALWKPDQEDRLFEAHRLMVRYLIRATFGDITYPKQQRVMERDRRIGLGHLGVQWFANLNGLKFSEMPDSWMAGLLTALYEHVEETAQQYAREMRIPVPVKLTTIAPTGSVSKLSGVSEGLHPIYAKYFNRRIRFSSIDPKQIEQLKNYEEQGYHVEDCVYAPFTKVVTIPTEDTLIQEVNNAGINAGGADRVVECADDLSVDDMLAVQAFYQEHFVDSAISFTVNFDPNKVSKQALRSALLKYMPDIKGTTVLPEGSYAQAPYERITKEEFDAASAKESGDAVDIDCAKGACPIK</sequence>
<evidence type="ECO:0000259" key="14">
    <source>
        <dbReference type="Pfam" id="PF21995"/>
    </source>
</evidence>
<name>M3CEJ2_STRM1</name>
<dbReference type="InterPro" id="IPR000788">
    <property type="entry name" value="RNR_lg_C"/>
</dbReference>
<comment type="cofactor">
    <cofactor evidence="1">
        <name>adenosylcob(III)alamin</name>
        <dbReference type="ChEBI" id="CHEBI:18408"/>
    </cofactor>
</comment>
<reference evidence="15 16" key="1">
    <citation type="journal article" date="2013" name="Genome Announc.">
        <title>Whole-Genome Shotgun Assembly and Analysis of the Genome of Streptomyces mobaraensis DSM 40847, a Strain for Industrial Production of Microbial Transglutaminase.</title>
        <authorList>
            <person name="Yang H."/>
            <person name="He T."/>
            <person name="Wu W."/>
            <person name="Zhu W."/>
            <person name="Lu B."/>
            <person name="Sun W."/>
        </authorList>
    </citation>
    <scope>NUCLEOTIDE SEQUENCE [LARGE SCALE GENOMIC DNA]</scope>
    <source>
        <strain evidence="15 16">DSM 40847</strain>
    </source>
</reference>
<evidence type="ECO:0000256" key="4">
    <source>
        <dbReference type="ARBA" id="ARBA00021063"/>
    </source>
</evidence>
<evidence type="ECO:0000259" key="13">
    <source>
        <dbReference type="Pfam" id="PF17975"/>
    </source>
</evidence>
<evidence type="ECO:0000256" key="6">
    <source>
        <dbReference type="ARBA" id="ARBA00022705"/>
    </source>
</evidence>
<dbReference type="GO" id="GO:0000166">
    <property type="term" value="F:nucleotide binding"/>
    <property type="evidence" value="ECO:0007669"/>
    <property type="project" value="InterPro"/>
</dbReference>
<comment type="caution">
    <text evidence="15">The sequence shown here is derived from an EMBL/GenBank/DDBJ whole genome shotgun (WGS) entry which is preliminary data.</text>
</comment>
<dbReference type="STRING" id="1223523.H340_01179"/>
<keyword evidence="9" id="KW-0676">Redox-active center</keyword>
<evidence type="ECO:0000259" key="12">
    <source>
        <dbReference type="Pfam" id="PF02867"/>
    </source>
</evidence>
<keyword evidence="10" id="KW-0170">Cobalt</keyword>
<dbReference type="InterPro" id="IPR040763">
    <property type="entry name" value="RNR_alpha_hel"/>
</dbReference>
<dbReference type="GO" id="GO:0004748">
    <property type="term" value="F:ribonucleoside-diphosphate reductase activity, thioredoxin disulfide as acceptor"/>
    <property type="evidence" value="ECO:0007669"/>
    <property type="project" value="InterPro"/>
</dbReference>
<dbReference type="GO" id="GO:0031419">
    <property type="term" value="F:cobalamin binding"/>
    <property type="evidence" value="ECO:0007669"/>
    <property type="project" value="UniProtKB-KW"/>
</dbReference>
<feature type="domain" description="B12-dependent ribonucleotide reductase insertion" evidence="14">
    <location>
        <begin position="130"/>
        <end position="231"/>
    </location>
</feature>
<dbReference type="Pfam" id="PF02867">
    <property type="entry name" value="Ribonuc_red_lgC"/>
    <property type="match status" value="2"/>
</dbReference>
<keyword evidence="5" id="KW-0846">Cobalamin</keyword>
<dbReference type="Pfam" id="PF21995">
    <property type="entry name" value="RNR-II_ins_dom"/>
    <property type="match status" value="1"/>
</dbReference>
<dbReference type="eggNOG" id="COG0209">
    <property type="taxonomic scope" value="Bacteria"/>
</dbReference>
<protein>
    <recommendedName>
        <fullName evidence="4">Adenosylcobalamin-dependent ribonucleoside-triphosphate reductase</fullName>
        <ecNumber evidence="3">1.17.4.2</ecNumber>
    </recommendedName>
</protein>
<dbReference type="InterPro" id="IPR054158">
    <property type="entry name" value="RNR-II_ins_dom"/>
</dbReference>
<evidence type="ECO:0000256" key="11">
    <source>
        <dbReference type="ARBA" id="ARBA00048987"/>
    </source>
</evidence>
<feature type="domain" description="Ribonucleotide reductase alpha-helical" evidence="13">
    <location>
        <begin position="3"/>
        <end position="75"/>
    </location>
</feature>
<feature type="domain" description="Ribonucleotide reductase large subunit C-terminal" evidence="12">
    <location>
        <begin position="475"/>
        <end position="623"/>
    </location>
</feature>
<dbReference type="PANTHER" id="PTHR43371:SF1">
    <property type="entry name" value="RIBONUCLEOSIDE-DIPHOSPHATE REDUCTASE"/>
    <property type="match status" value="1"/>
</dbReference>
<comment type="similarity">
    <text evidence="2">Belongs to the class II ribonucleoside-triphosphate reductase family.</text>
</comment>
<evidence type="ECO:0000256" key="10">
    <source>
        <dbReference type="ARBA" id="ARBA00023285"/>
    </source>
</evidence>
<accession>M3CEJ2</accession>
<dbReference type="EC" id="1.17.4.2" evidence="3"/>
<evidence type="ECO:0000313" key="16">
    <source>
        <dbReference type="Proteomes" id="UP000011740"/>
    </source>
</evidence>
<dbReference type="Proteomes" id="UP000011740">
    <property type="component" value="Unassembled WGS sequence"/>
</dbReference>
<dbReference type="EMBL" id="AORZ01000002">
    <property type="protein sequence ID" value="EMF02416.1"/>
    <property type="molecule type" value="Genomic_DNA"/>
</dbReference>
<dbReference type="AlphaFoldDB" id="M3CEJ2"/>
<comment type="catalytic activity">
    <reaction evidence="11">
        <text>a 2'-deoxyribonucleoside 5'-triphosphate + [thioredoxin]-disulfide + H2O = a ribonucleoside 5'-triphosphate + [thioredoxin]-dithiol</text>
        <dbReference type="Rhea" id="RHEA:12701"/>
        <dbReference type="Rhea" id="RHEA-COMP:10698"/>
        <dbReference type="Rhea" id="RHEA-COMP:10700"/>
        <dbReference type="ChEBI" id="CHEBI:15377"/>
        <dbReference type="ChEBI" id="CHEBI:29950"/>
        <dbReference type="ChEBI" id="CHEBI:50058"/>
        <dbReference type="ChEBI" id="CHEBI:61557"/>
        <dbReference type="ChEBI" id="CHEBI:61560"/>
        <dbReference type="EC" id="1.17.4.2"/>
    </reaction>
</comment>
<dbReference type="PATRIC" id="fig|1223523.3.peg.245"/>
<keyword evidence="6" id="KW-0235">DNA replication</keyword>
<feature type="domain" description="Ribonucleotide reductase large subunit C-terminal" evidence="12">
    <location>
        <begin position="315"/>
        <end position="465"/>
    </location>
</feature>
<dbReference type="InterPro" id="IPR050862">
    <property type="entry name" value="RdRp_reductase_class-2"/>
</dbReference>
<dbReference type="Gene3D" id="3.20.70.20">
    <property type="match status" value="1"/>
</dbReference>
<evidence type="ECO:0000256" key="7">
    <source>
        <dbReference type="ARBA" id="ARBA00023002"/>
    </source>
</evidence>
<dbReference type="Gene3D" id="3.30.1620.10">
    <property type="entry name" value="b-12 dependent (class ii) ribonucleotide reductase, Chain A, Domain 2"/>
    <property type="match status" value="1"/>
</dbReference>
<dbReference type="PANTHER" id="PTHR43371">
    <property type="entry name" value="VITAMIN B12-DEPENDENT RIBONUCLEOTIDE REDUCTASE"/>
    <property type="match status" value="1"/>
</dbReference>
<dbReference type="GO" id="GO:0008998">
    <property type="term" value="F:ribonucleoside-triphosphate reductase (thioredoxin) activity"/>
    <property type="evidence" value="ECO:0007669"/>
    <property type="project" value="UniProtKB-EC"/>
</dbReference>
<evidence type="ECO:0000256" key="8">
    <source>
        <dbReference type="ARBA" id="ARBA00023157"/>
    </source>
</evidence>
<evidence type="ECO:0000313" key="15">
    <source>
        <dbReference type="EMBL" id="EMF02416.1"/>
    </source>
</evidence>
<proteinExistence type="inferred from homology"/>
<evidence type="ECO:0000256" key="5">
    <source>
        <dbReference type="ARBA" id="ARBA00022628"/>
    </source>
</evidence>
<dbReference type="NCBIfam" id="TIGR02505">
    <property type="entry name" value="RTPR"/>
    <property type="match status" value="1"/>
</dbReference>
<evidence type="ECO:0000256" key="1">
    <source>
        <dbReference type="ARBA" id="ARBA00001922"/>
    </source>
</evidence>
<keyword evidence="8" id="KW-1015">Disulfide bond</keyword>
<evidence type="ECO:0000256" key="3">
    <source>
        <dbReference type="ARBA" id="ARBA00012275"/>
    </source>
</evidence>
<gene>
    <name evidence="15" type="ORF">H340_01179</name>
</gene>
<keyword evidence="7" id="KW-0560">Oxidoreductase</keyword>
<organism evidence="15 16">
    <name type="scientific">Streptomyces mobaraensis (strain ATCC 29032 / DSM 40847 / JCM 4168 / NBRC 13819 / NCIMB 11159 / IPCR 16-22)</name>
    <dbReference type="NCBI Taxonomy" id="1223523"/>
    <lineage>
        <taxon>Bacteria</taxon>
        <taxon>Bacillati</taxon>
        <taxon>Actinomycetota</taxon>
        <taxon>Actinomycetes</taxon>
        <taxon>Kitasatosporales</taxon>
        <taxon>Streptomycetaceae</taxon>
        <taxon>Streptomyces</taxon>
    </lineage>
</organism>
<dbReference type="Gene3D" id="3.90.1390.10">
    <property type="entry name" value="b-12 dependent (class ii) ribonucleotide reductase, chain A, domain 3"/>
    <property type="match status" value="1"/>
</dbReference>